<dbReference type="AlphaFoldDB" id="A0A1Y5F9U7"/>
<reference evidence="3" key="1">
    <citation type="journal article" date="2017" name="Proc. Natl. Acad. Sci. U.S.A.">
        <title>Simulation of Deepwater Horizon oil plume reveals substrate specialization within a complex community of hydrocarbon-degraders.</title>
        <authorList>
            <person name="Hu P."/>
            <person name="Dubinsky E.A."/>
            <person name="Probst A.J."/>
            <person name="Wang J."/>
            <person name="Sieber C.M.K."/>
            <person name="Tom L.M."/>
            <person name="Gardinali P."/>
            <person name="Banfield J.F."/>
            <person name="Atlas R.M."/>
            <person name="Andersen G.L."/>
        </authorList>
    </citation>
    <scope>NUCLEOTIDE SEQUENCE [LARGE SCALE GENOMIC DNA]</scope>
</reference>
<keyword evidence="1" id="KW-0732">Signal</keyword>
<gene>
    <name evidence="2" type="ORF">A9Q84_06405</name>
</gene>
<evidence type="ECO:0000313" key="3">
    <source>
        <dbReference type="Proteomes" id="UP000196531"/>
    </source>
</evidence>
<proteinExistence type="predicted"/>
<accession>A0A1Y5F9U7</accession>
<dbReference type="InterPro" id="IPR011250">
    <property type="entry name" value="OMP/PagP_B-barrel"/>
</dbReference>
<sequence>MKNLKILGLFSAFLFSTFTSAGVLIEPFVGFAAGSGDYARTGATTRETKETSMQFGGRLGYQFLGLMGGLEYRRSSGSYKFDGPSTLSFGLQPTKADYSGSEFGVFVGYNFPILARVYLGYAFNTKWEIDTTNSWRAGKGDEISGSTTTLGVGFTGLPFVSINFEYRMIALDKWKDISANTETVVDENINQLFVGISLPLDI</sequence>
<dbReference type="Proteomes" id="UP000196531">
    <property type="component" value="Unassembled WGS sequence"/>
</dbReference>
<dbReference type="EMBL" id="MAAO01000005">
    <property type="protein sequence ID" value="OUR97827.1"/>
    <property type="molecule type" value="Genomic_DNA"/>
</dbReference>
<dbReference type="Gene3D" id="2.40.160.20">
    <property type="match status" value="1"/>
</dbReference>
<evidence type="ECO:0000313" key="2">
    <source>
        <dbReference type="EMBL" id="OUR97827.1"/>
    </source>
</evidence>
<feature type="chain" id="PRO_5013345781" evidence="1">
    <location>
        <begin position="22"/>
        <end position="202"/>
    </location>
</feature>
<evidence type="ECO:0000256" key="1">
    <source>
        <dbReference type="SAM" id="SignalP"/>
    </source>
</evidence>
<comment type="caution">
    <text evidence="2">The sequence shown here is derived from an EMBL/GenBank/DDBJ whole genome shotgun (WGS) entry which is preliminary data.</text>
</comment>
<protein>
    <submittedName>
        <fullName evidence="2">Uncharacterized protein</fullName>
    </submittedName>
</protein>
<dbReference type="SUPFAM" id="SSF56925">
    <property type="entry name" value="OMPA-like"/>
    <property type="match status" value="1"/>
</dbReference>
<name>A0A1Y5F9U7_9BACT</name>
<feature type="signal peptide" evidence="1">
    <location>
        <begin position="1"/>
        <end position="21"/>
    </location>
</feature>
<organism evidence="2 3">
    <name type="scientific">Halobacteriovorax marinus</name>
    <dbReference type="NCBI Taxonomy" id="97084"/>
    <lineage>
        <taxon>Bacteria</taxon>
        <taxon>Pseudomonadati</taxon>
        <taxon>Bdellovibrionota</taxon>
        <taxon>Bacteriovoracia</taxon>
        <taxon>Bacteriovoracales</taxon>
        <taxon>Halobacteriovoraceae</taxon>
        <taxon>Halobacteriovorax</taxon>
    </lineage>
</organism>